<dbReference type="GeneID" id="116302259"/>
<dbReference type="SUPFAM" id="SSF48726">
    <property type="entry name" value="Immunoglobulin"/>
    <property type="match status" value="1"/>
</dbReference>
<dbReference type="KEGG" id="aten:116302259"/>
<dbReference type="InterPro" id="IPR013783">
    <property type="entry name" value="Ig-like_fold"/>
</dbReference>
<keyword evidence="2" id="KW-1185">Reference proteome</keyword>
<evidence type="ECO:0000313" key="2">
    <source>
        <dbReference type="Proteomes" id="UP000515163"/>
    </source>
</evidence>
<dbReference type="Proteomes" id="UP000515163">
    <property type="component" value="Unplaced"/>
</dbReference>
<feature type="domain" description="Ig-like" evidence="1">
    <location>
        <begin position="183"/>
        <end position="265"/>
    </location>
</feature>
<gene>
    <name evidence="3" type="primary">LOC116302259</name>
</gene>
<evidence type="ECO:0000313" key="3">
    <source>
        <dbReference type="RefSeq" id="XP_031567353.1"/>
    </source>
</evidence>
<proteinExistence type="predicted"/>
<sequence length="283" mass="31827">MLGDARPSTEDDSDNFVTSVYLIMKSYILQKSEKSLLYSMESILIVLVSALLFRNSDAGSFTWLQWDNTVNVVEGDTAKLNWSVRISAGKTWVAVNITRNIRDTTGPGDVDMIRRKPSGVEILLPERGADMDLDVQANLNVLNITFSLRNISRKTDEMYYRITVFDDDRDSSLRYTKLNVNVPSSCDIHPNTTTVNETDKVLFNVTTTGNPPVYEYIWTHPNGSRLTANSRLTFTASRQDTGTYKISVYNGVGNRSVCSSNVTVQCELMHLLSMVVRLYHLGI</sequence>
<dbReference type="PROSITE" id="PS50835">
    <property type="entry name" value="IG_LIKE"/>
    <property type="match status" value="1"/>
</dbReference>
<dbReference type="AlphaFoldDB" id="A0A6P8ILS0"/>
<accession>A0A6P8ILS0</accession>
<dbReference type="RefSeq" id="XP_031567353.1">
    <property type="nucleotide sequence ID" value="XM_031711493.1"/>
</dbReference>
<name>A0A6P8ILS0_ACTTE</name>
<dbReference type="InterPro" id="IPR036179">
    <property type="entry name" value="Ig-like_dom_sf"/>
</dbReference>
<evidence type="ECO:0000259" key="1">
    <source>
        <dbReference type="PROSITE" id="PS50835"/>
    </source>
</evidence>
<dbReference type="Pfam" id="PF13927">
    <property type="entry name" value="Ig_3"/>
    <property type="match status" value="1"/>
</dbReference>
<dbReference type="InterPro" id="IPR007110">
    <property type="entry name" value="Ig-like_dom"/>
</dbReference>
<protein>
    <submittedName>
        <fullName evidence="3">Uncharacterized protein LOC116302259</fullName>
    </submittedName>
</protein>
<dbReference type="InParanoid" id="A0A6P8ILS0"/>
<dbReference type="Gene3D" id="2.60.40.10">
    <property type="entry name" value="Immunoglobulins"/>
    <property type="match status" value="1"/>
</dbReference>
<reference evidence="3" key="1">
    <citation type="submission" date="2025-08" db="UniProtKB">
        <authorList>
            <consortium name="RefSeq"/>
        </authorList>
    </citation>
    <scope>IDENTIFICATION</scope>
    <source>
        <tissue evidence="3">Tentacle</tissue>
    </source>
</reference>
<organism evidence="2 3">
    <name type="scientific">Actinia tenebrosa</name>
    <name type="common">Australian red waratah sea anemone</name>
    <dbReference type="NCBI Taxonomy" id="6105"/>
    <lineage>
        <taxon>Eukaryota</taxon>
        <taxon>Metazoa</taxon>
        <taxon>Cnidaria</taxon>
        <taxon>Anthozoa</taxon>
        <taxon>Hexacorallia</taxon>
        <taxon>Actiniaria</taxon>
        <taxon>Actiniidae</taxon>
        <taxon>Actinia</taxon>
    </lineage>
</organism>